<dbReference type="Proteomes" id="UP000005408">
    <property type="component" value="Unassembled WGS sequence"/>
</dbReference>
<feature type="compositionally biased region" description="Polar residues" evidence="1">
    <location>
        <begin position="68"/>
        <end position="81"/>
    </location>
</feature>
<sequence>MNFTITIKPIGAPGTILAATDRSEPVTLAEPPTVLPQQETPPSVSAQPTTSPASTPSAPEPPPVISPQRSGPSLLRTQSDEPSYPPLSSPSPLSVLRLMKTKSCRTKVTLVHHTSSGHRNEDFWLVCS</sequence>
<evidence type="ECO:0000313" key="3">
    <source>
        <dbReference type="Proteomes" id="UP000005408"/>
    </source>
</evidence>
<keyword evidence="3" id="KW-1185">Reference proteome</keyword>
<protein>
    <submittedName>
        <fullName evidence="2">Uncharacterized protein</fullName>
    </submittedName>
</protein>
<reference evidence="2" key="1">
    <citation type="submission" date="2022-08" db="UniProtKB">
        <authorList>
            <consortium name="EnsemblMetazoa"/>
        </authorList>
    </citation>
    <scope>IDENTIFICATION</scope>
    <source>
        <strain evidence="2">05x7-T-G4-1.051#20</strain>
    </source>
</reference>
<feature type="region of interest" description="Disordered" evidence="1">
    <location>
        <begin position="1"/>
        <end position="93"/>
    </location>
</feature>
<name>A0A8W8M238_MAGGI</name>
<evidence type="ECO:0000256" key="1">
    <source>
        <dbReference type="SAM" id="MobiDB-lite"/>
    </source>
</evidence>
<feature type="compositionally biased region" description="Low complexity" evidence="1">
    <location>
        <begin position="40"/>
        <end position="57"/>
    </location>
</feature>
<dbReference type="EnsemblMetazoa" id="G30228.1">
    <property type="protein sequence ID" value="G30228.1:cds"/>
    <property type="gene ID" value="G30228"/>
</dbReference>
<dbReference type="AlphaFoldDB" id="A0A8W8M238"/>
<evidence type="ECO:0000313" key="2">
    <source>
        <dbReference type="EnsemblMetazoa" id="G30228.1:cds"/>
    </source>
</evidence>
<accession>A0A8W8M238</accession>
<proteinExistence type="predicted"/>
<organism evidence="2 3">
    <name type="scientific">Magallana gigas</name>
    <name type="common">Pacific oyster</name>
    <name type="synonym">Crassostrea gigas</name>
    <dbReference type="NCBI Taxonomy" id="29159"/>
    <lineage>
        <taxon>Eukaryota</taxon>
        <taxon>Metazoa</taxon>
        <taxon>Spiralia</taxon>
        <taxon>Lophotrochozoa</taxon>
        <taxon>Mollusca</taxon>
        <taxon>Bivalvia</taxon>
        <taxon>Autobranchia</taxon>
        <taxon>Pteriomorphia</taxon>
        <taxon>Ostreida</taxon>
        <taxon>Ostreoidea</taxon>
        <taxon>Ostreidae</taxon>
        <taxon>Magallana</taxon>
    </lineage>
</organism>